<dbReference type="RefSeq" id="XP_030762991.1">
    <property type="nucleotide sequence ID" value="XM_030907131.1"/>
</dbReference>
<keyword evidence="3 7" id="KW-0378">Hydrolase</keyword>
<dbReference type="InParanoid" id="A0A6J2YI87"/>
<evidence type="ECO:0000256" key="3">
    <source>
        <dbReference type="ARBA" id="ARBA00022801"/>
    </source>
</evidence>
<feature type="active site" description="Charge relay system" evidence="8">
    <location>
        <position position="357"/>
    </location>
</feature>
<feature type="active site" description="Nucleophile" evidence="8">
    <location>
        <position position="184"/>
    </location>
</feature>
<reference evidence="12" key="1">
    <citation type="submission" date="2025-08" db="UniProtKB">
        <authorList>
            <consortium name="RefSeq"/>
        </authorList>
    </citation>
    <scope>IDENTIFICATION</scope>
    <source>
        <tissue evidence="12">Gonads</tissue>
    </source>
</reference>
<dbReference type="AlphaFoldDB" id="A0A6J2YI87"/>
<evidence type="ECO:0000256" key="1">
    <source>
        <dbReference type="ARBA" id="ARBA00010701"/>
    </source>
</evidence>
<dbReference type="GO" id="GO:0016042">
    <property type="term" value="P:lipid catabolic process"/>
    <property type="evidence" value="ECO:0007669"/>
    <property type="project" value="UniProtKB-KW"/>
</dbReference>
<dbReference type="SUPFAM" id="SSF53474">
    <property type="entry name" value="alpha/beta-Hydrolases"/>
    <property type="match status" value="1"/>
</dbReference>
<accession>A0A6J2YI87</accession>
<evidence type="ECO:0000313" key="11">
    <source>
        <dbReference type="Proteomes" id="UP000504635"/>
    </source>
</evidence>
<evidence type="ECO:0000256" key="9">
    <source>
        <dbReference type="SAM" id="SignalP"/>
    </source>
</evidence>
<dbReference type="PIRSF" id="PIRSF000862">
    <property type="entry name" value="Steryl_ester_lip"/>
    <property type="match status" value="1"/>
</dbReference>
<dbReference type="InterPro" id="IPR006693">
    <property type="entry name" value="AB_hydrolase_lipase"/>
</dbReference>
<dbReference type="KEGG" id="soy:115887635"/>
<dbReference type="InterPro" id="IPR029058">
    <property type="entry name" value="AB_hydrolase_fold"/>
</dbReference>
<keyword evidence="11" id="KW-1185">Reference proteome</keyword>
<proteinExistence type="inferred from homology"/>
<dbReference type="Pfam" id="PF04083">
    <property type="entry name" value="Abhydro_lipase"/>
    <property type="match status" value="1"/>
</dbReference>
<feature type="chain" id="PRO_5026760381" description="Lipase" evidence="9">
    <location>
        <begin position="24"/>
        <end position="414"/>
    </location>
</feature>
<feature type="domain" description="Partial AB-hydrolase lipase" evidence="10">
    <location>
        <begin position="51"/>
        <end position="110"/>
    </location>
</feature>
<evidence type="ECO:0000313" key="12">
    <source>
        <dbReference type="RefSeq" id="XP_030762991.1"/>
    </source>
</evidence>
<dbReference type="InterPro" id="IPR025483">
    <property type="entry name" value="Lipase_euk"/>
</dbReference>
<protein>
    <recommendedName>
        <fullName evidence="7">Lipase</fullName>
    </recommendedName>
</protein>
<feature type="active site" description="Charge relay system" evidence="8">
    <location>
        <position position="388"/>
    </location>
</feature>
<keyword evidence="5" id="KW-0443">Lipid metabolism</keyword>
<keyword evidence="6" id="KW-0325">Glycoprotein</keyword>
<organism evidence="11 12">
    <name type="scientific">Sitophilus oryzae</name>
    <name type="common">Rice weevil</name>
    <name type="synonym">Curculio oryzae</name>
    <dbReference type="NCBI Taxonomy" id="7048"/>
    <lineage>
        <taxon>Eukaryota</taxon>
        <taxon>Metazoa</taxon>
        <taxon>Ecdysozoa</taxon>
        <taxon>Arthropoda</taxon>
        <taxon>Hexapoda</taxon>
        <taxon>Insecta</taxon>
        <taxon>Pterygota</taxon>
        <taxon>Neoptera</taxon>
        <taxon>Endopterygota</taxon>
        <taxon>Coleoptera</taxon>
        <taxon>Polyphaga</taxon>
        <taxon>Cucujiformia</taxon>
        <taxon>Curculionidae</taxon>
        <taxon>Dryophthorinae</taxon>
        <taxon>Sitophilus</taxon>
    </lineage>
</organism>
<dbReference type="OrthoDB" id="9974421at2759"/>
<evidence type="ECO:0000256" key="7">
    <source>
        <dbReference type="PIRNR" id="PIRNR000862"/>
    </source>
</evidence>
<evidence type="ECO:0000259" key="10">
    <source>
        <dbReference type="Pfam" id="PF04083"/>
    </source>
</evidence>
<dbReference type="FunFam" id="3.40.50.1820:FF:000021">
    <property type="entry name" value="Lipase"/>
    <property type="match status" value="1"/>
</dbReference>
<gene>
    <name evidence="12" type="primary">LOC115887635</name>
</gene>
<comment type="similarity">
    <text evidence="1 7">Belongs to the AB hydrolase superfamily. Lipase family.</text>
</comment>
<dbReference type="Proteomes" id="UP000504635">
    <property type="component" value="Unplaced"/>
</dbReference>
<evidence type="ECO:0000256" key="4">
    <source>
        <dbReference type="ARBA" id="ARBA00022963"/>
    </source>
</evidence>
<name>A0A6J2YI87_SITOR</name>
<keyword evidence="2 9" id="KW-0732">Signal</keyword>
<feature type="signal peptide" evidence="9">
    <location>
        <begin position="1"/>
        <end position="23"/>
    </location>
</feature>
<sequence length="414" mass="46667">MDRKKILTGIVCVFFLSFHGVQGVQLSTQSSIKENGIVQNIKYNPDLELNVPQIIARHGYPSETHIVSTEDGYLLTLHRISGSKNGTLGHTPVFLQHGLLGSSGDWIINGNRSLGFVLADAGYDVWLGNARGNTYSKGHISLSVKSPQFWNFSWHEMGTKDLPACFSYIMKKTNQQSLHYIGHSMGTTMFFVFASTMSDMAKHIKLMIALAPVANMTHIKSPIRYLAPFSYDIQWISKYIGLNQFLPSDKLLKFLAYDCEILNIDKAVCENILFVISGFDKKELNQDILPLIFTMLPAGTSTKTVLHYAQEIKNNGIFRKYDYGAEENLKIYGQTVPPKYNISNIKPEVYFMYGMNDWLASYIDVEILAKNVPNLQGLYKVPMDSFNHIDFIFGKDADTLIYQPILKLLGSPSL</sequence>
<evidence type="ECO:0000256" key="8">
    <source>
        <dbReference type="PIRSR" id="PIRSR000862-1"/>
    </source>
</evidence>
<evidence type="ECO:0000256" key="2">
    <source>
        <dbReference type="ARBA" id="ARBA00022729"/>
    </source>
</evidence>
<keyword evidence="4 7" id="KW-0442">Lipid degradation</keyword>
<evidence type="ECO:0000256" key="6">
    <source>
        <dbReference type="ARBA" id="ARBA00023180"/>
    </source>
</evidence>
<dbReference type="GO" id="GO:0016788">
    <property type="term" value="F:hydrolase activity, acting on ester bonds"/>
    <property type="evidence" value="ECO:0007669"/>
    <property type="project" value="InterPro"/>
</dbReference>
<evidence type="ECO:0000256" key="5">
    <source>
        <dbReference type="ARBA" id="ARBA00023098"/>
    </source>
</evidence>
<dbReference type="PANTHER" id="PTHR11005">
    <property type="entry name" value="LYSOSOMAL ACID LIPASE-RELATED"/>
    <property type="match status" value="1"/>
</dbReference>
<dbReference type="Gene3D" id="3.40.50.1820">
    <property type="entry name" value="alpha/beta hydrolase"/>
    <property type="match status" value="1"/>
</dbReference>
<dbReference type="GeneID" id="115887635"/>